<name>A0A6J8BSN2_MYTCO</name>
<dbReference type="Gene3D" id="2.70.170.10">
    <property type="entry name" value="Neurotransmitter-gated ion-channel ligand-binding domain"/>
    <property type="match status" value="1"/>
</dbReference>
<dbReference type="CDD" id="cd19757">
    <property type="entry name" value="Bbox1"/>
    <property type="match status" value="1"/>
</dbReference>
<feature type="region of interest" description="Disordered" evidence="3">
    <location>
        <begin position="532"/>
        <end position="573"/>
    </location>
</feature>
<evidence type="ECO:0000313" key="6">
    <source>
        <dbReference type="EMBL" id="CAC5386998.1"/>
    </source>
</evidence>
<dbReference type="PANTHER" id="PTHR25462">
    <property type="entry name" value="BONUS, ISOFORM C-RELATED"/>
    <property type="match status" value="1"/>
</dbReference>
<dbReference type="PANTHER" id="PTHR25462:SF295">
    <property type="entry name" value="B BOX-TYPE DOMAIN-CONTAINING PROTEIN"/>
    <property type="match status" value="1"/>
</dbReference>
<keyword evidence="7" id="KW-1185">Reference proteome</keyword>
<dbReference type="GO" id="GO:0008270">
    <property type="term" value="F:zinc ion binding"/>
    <property type="evidence" value="ECO:0007669"/>
    <property type="project" value="UniProtKB-KW"/>
</dbReference>
<sequence>MIYFTIFILCVSEIVSGIVNVTGDGTIKKVLKDYNKYAYPGTAEHPIVKVKHALNLQKMDYNSIRMFIEVWSQLNWKDPRLTWGGQPARIRLPMSLIWTPDLILYNNPIPKPSYEPNAVVSQNGAVLVVPVNQYETENCTKHDDVIECVFKFGSWTYGGDEIELEVFSPHVMLDYYRENPEYVIVGSSAVRNEQKYACCPEIYYDILYTIQIKQLVFLLFFHNIAMTTVAPHCDPCKTNDDEREAVSWCSVCQECLCEDCDSTHRKLGITKNHKPLPIEEYLKLPASILTHEIFCSKHMKNKAEFFCTTHGTTHCHICYRDIHNHCKQVLRMDEASRGLKSSPVISSATDKIKEVTDCIDKLIENRVKNIIDLDEKRDKLENDIKKLRLDIENHLDTIENNLLSQLNEAYSYHRDAIKTQEIEFSETKEKLSNILHETEQKKEISPETQMFLQLQSVHEMLLQTDRYLQGLKDKVKFIKLDMIIEKNARGFSEFMKQLGQIKVIASTMDIFNLDKKPVRAYALVSRSSIEKQKSGGVSPRAGKLKVMSTPDRSRTVYPPPPPPPAPKKLSTEQQYQNDIIMSETSSFALVEDLLCSDEDELNDV</sequence>
<dbReference type="InterPro" id="IPR006202">
    <property type="entry name" value="Neur_chan_lig-bd"/>
</dbReference>
<dbReference type="GO" id="GO:0005230">
    <property type="term" value="F:extracellular ligand-gated monoatomic ion channel activity"/>
    <property type="evidence" value="ECO:0007669"/>
    <property type="project" value="InterPro"/>
</dbReference>
<proteinExistence type="predicted"/>
<dbReference type="Proteomes" id="UP000507470">
    <property type="component" value="Unassembled WGS sequence"/>
</dbReference>
<dbReference type="PROSITE" id="PS50119">
    <property type="entry name" value="ZF_BBOX"/>
    <property type="match status" value="2"/>
</dbReference>
<feature type="coiled-coil region" evidence="2">
    <location>
        <begin position="363"/>
        <end position="397"/>
    </location>
</feature>
<feature type="signal peptide" evidence="4">
    <location>
        <begin position="1"/>
        <end position="17"/>
    </location>
</feature>
<protein>
    <recommendedName>
        <fullName evidence="5">B box-type domain-containing protein</fullName>
    </recommendedName>
</protein>
<feature type="chain" id="PRO_5026838905" description="B box-type domain-containing protein" evidence="4">
    <location>
        <begin position="18"/>
        <end position="604"/>
    </location>
</feature>
<keyword evidence="1" id="KW-0479">Metal-binding</keyword>
<evidence type="ECO:0000256" key="1">
    <source>
        <dbReference type="PROSITE-ProRule" id="PRU00024"/>
    </source>
</evidence>
<evidence type="ECO:0000256" key="2">
    <source>
        <dbReference type="SAM" id="Coils"/>
    </source>
</evidence>
<dbReference type="Gene3D" id="3.30.160.60">
    <property type="entry name" value="Classic Zinc Finger"/>
    <property type="match status" value="1"/>
</dbReference>
<dbReference type="InterPro" id="IPR047153">
    <property type="entry name" value="TRIM45/56/19-like"/>
</dbReference>
<dbReference type="OrthoDB" id="6069616at2759"/>
<keyword evidence="1" id="KW-0863">Zinc-finger</keyword>
<evidence type="ECO:0000256" key="3">
    <source>
        <dbReference type="SAM" id="MobiDB-lite"/>
    </source>
</evidence>
<feature type="compositionally biased region" description="Pro residues" evidence="3">
    <location>
        <begin position="557"/>
        <end position="566"/>
    </location>
</feature>
<evidence type="ECO:0000256" key="4">
    <source>
        <dbReference type="SAM" id="SignalP"/>
    </source>
</evidence>
<reference evidence="6 7" key="1">
    <citation type="submission" date="2020-06" db="EMBL/GenBank/DDBJ databases">
        <authorList>
            <person name="Li R."/>
            <person name="Bekaert M."/>
        </authorList>
    </citation>
    <scope>NUCLEOTIDE SEQUENCE [LARGE SCALE GENOMIC DNA]</scope>
    <source>
        <strain evidence="7">wild</strain>
    </source>
</reference>
<dbReference type="InterPro" id="IPR036734">
    <property type="entry name" value="Neur_chan_lig-bd_sf"/>
</dbReference>
<organism evidence="6 7">
    <name type="scientific">Mytilus coruscus</name>
    <name type="common">Sea mussel</name>
    <dbReference type="NCBI Taxonomy" id="42192"/>
    <lineage>
        <taxon>Eukaryota</taxon>
        <taxon>Metazoa</taxon>
        <taxon>Spiralia</taxon>
        <taxon>Lophotrochozoa</taxon>
        <taxon>Mollusca</taxon>
        <taxon>Bivalvia</taxon>
        <taxon>Autobranchia</taxon>
        <taxon>Pteriomorphia</taxon>
        <taxon>Mytilida</taxon>
        <taxon>Mytiloidea</taxon>
        <taxon>Mytilidae</taxon>
        <taxon>Mytilinae</taxon>
        <taxon>Mytilus</taxon>
    </lineage>
</organism>
<keyword evidence="2" id="KW-0175">Coiled coil</keyword>
<keyword evidence="1" id="KW-0862">Zinc</keyword>
<dbReference type="CDD" id="cd19756">
    <property type="entry name" value="Bbox2"/>
    <property type="match status" value="1"/>
</dbReference>
<dbReference type="AlphaFoldDB" id="A0A6J8BSN2"/>
<dbReference type="Pfam" id="PF02931">
    <property type="entry name" value="Neur_chan_LBD"/>
    <property type="match status" value="1"/>
</dbReference>
<dbReference type="GO" id="GO:0061630">
    <property type="term" value="F:ubiquitin protein ligase activity"/>
    <property type="evidence" value="ECO:0007669"/>
    <property type="project" value="TreeGrafter"/>
</dbReference>
<dbReference type="SUPFAM" id="SSF63712">
    <property type="entry name" value="Nicotinic receptor ligand binding domain-like"/>
    <property type="match status" value="1"/>
</dbReference>
<dbReference type="EMBL" id="CACVKT020003954">
    <property type="protein sequence ID" value="CAC5386998.1"/>
    <property type="molecule type" value="Genomic_DNA"/>
</dbReference>
<dbReference type="InterPro" id="IPR000315">
    <property type="entry name" value="Znf_B-box"/>
</dbReference>
<keyword evidence="4" id="KW-0732">Signal</keyword>
<accession>A0A6J8BSN2</accession>
<evidence type="ECO:0000259" key="5">
    <source>
        <dbReference type="PROSITE" id="PS50119"/>
    </source>
</evidence>
<feature type="domain" description="B box-type" evidence="5">
    <location>
        <begin position="290"/>
        <end position="325"/>
    </location>
</feature>
<feature type="domain" description="B box-type" evidence="5">
    <location>
        <begin position="228"/>
        <end position="278"/>
    </location>
</feature>
<dbReference type="GO" id="GO:0016020">
    <property type="term" value="C:membrane"/>
    <property type="evidence" value="ECO:0007669"/>
    <property type="project" value="InterPro"/>
</dbReference>
<gene>
    <name evidence="6" type="ORF">MCOR_22380</name>
</gene>
<evidence type="ECO:0000313" key="7">
    <source>
        <dbReference type="Proteomes" id="UP000507470"/>
    </source>
</evidence>